<keyword evidence="3" id="KW-1185">Reference proteome</keyword>
<evidence type="ECO:0000313" key="3">
    <source>
        <dbReference type="Proteomes" id="UP001597319"/>
    </source>
</evidence>
<gene>
    <name evidence="2" type="ORF">ACFSR1_10895</name>
</gene>
<evidence type="ECO:0000256" key="1">
    <source>
        <dbReference type="SAM" id="Phobius"/>
    </source>
</evidence>
<accession>A0ABW5LH96</accession>
<keyword evidence="1" id="KW-0812">Transmembrane</keyword>
<organism evidence="2 3">
    <name type="scientific">Aquimarina rubra</name>
    <dbReference type="NCBI Taxonomy" id="1920033"/>
    <lineage>
        <taxon>Bacteria</taxon>
        <taxon>Pseudomonadati</taxon>
        <taxon>Bacteroidota</taxon>
        <taxon>Flavobacteriia</taxon>
        <taxon>Flavobacteriales</taxon>
        <taxon>Flavobacteriaceae</taxon>
        <taxon>Aquimarina</taxon>
    </lineage>
</organism>
<keyword evidence="1" id="KW-1133">Transmembrane helix</keyword>
<sequence>MKRKTIGYIFIVIALLMLLGLLTQIGEITNAFSQLLNSTALSTNEKGQLTGHLLYYLLHLALTIYLFTKGRQRLQ</sequence>
<feature type="transmembrane region" description="Helical" evidence="1">
    <location>
        <begin position="7"/>
        <end position="29"/>
    </location>
</feature>
<proteinExistence type="predicted"/>
<dbReference type="Proteomes" id="UP001597319">
    <property type="component" value="Unassembled WGS sequence"/>
</dbReference>
<evidence type="ECO:0000313" key="2">
    <source>
        <dbReference type="EMBL" id="MFD2563173.1"/>
    </source>
</evidence>
<dbReference type="EMBL" id="JBHULE010000019">
    <property type="protein sequence ID" value="MFD2563173.1"/>
    <property type="molecule type" value="Genomic_DNA"/>
</dbReference>
<keyword evidence="1" id="KW-0472">Membrane</keyword>
<comment type="caution">
    <text evidence="2">The sequence shown here is derived from an EMBL/GenBank/DDBJ whole genome shotgun (WGS) entry which is preliminary data.</text>
</comment>
<feature type="transmembrane region" description="Helical" evidence="1">
    <location>
        <begin position="49"/>
        <end position="68"/>
    </location>
</feature>
<dbReference type="RefSeq" id="WP_378292381.1">
    <property type="nucleotide sequence ID" value="NZ_JBHULE010000019.1"/>
</dbReference>
<reference evidence="3" key="1">
    <citation type="journal article" date="2019" name="Int. J. Syst. Evol. Microbiol.">
        <title>The Global Catalogue of Microorganisms (GCM) 10K type strain sequencing project: providing services to taxonomists for standard genome sequencing and annotation.</title>
        <authorList>
            <consortium name="The Broad Institute Genomics Platform"/>
            <consortium name="The Broad Institute Genome Sequencing Center for Infectious Disease"/>
            <person name="Wu L."/>
            <person name="Ma J."/>
        </authorList>
    </citation>
    <scope>NUCLEOTIDE SEQUENCE [LARGE SCALE GENOMIC DNA]</scope>
    <source>
        <strain evidence="3">KCTC 52274</strain>
    </source>
</reference>
<protein>
    <submittedName>
        <fullName evidence="2">Uncharacterized protein</fullName>
    </submittedName>
</protein>
<name>A0ABW5LH96_9FLAO</name>